<name>A0A173MJH0_9BACT</name>
<dbReference type="Pfam" id="PF00578">
    <property type="entry name" value="AhpC-TSA"/>
    <property type="match status" value="1"/>
</dbReference>
<dbReference type="InterPro" id="IPR025380">
    <property type="entry name" value="DUF4369"/>
</dbReference>
<keyword evidence="5" id="KW-0732">Signal</keyword>
<dbReference type="EMBL" id="FTOR01000009">
    <property type="protein sequence ID" value="SIT30028.1"/>
    <property type="molecule type" value="Genomic_DNA"/>
</dbReference>
<dbReference type="Proteomes" id="UP000186917">
    <property type="component" value="Unassembled WGS sequence"/>
</dbReference>
<evidence type="ECO:0000256" key="5">
    <source>
        <dbReference type="SAM" id="SignalP"/>
    </source>
</evidence>
<gene>
    <name evidence="7" type="ORF">SAMN05421788_109109</name>
</gene>
<dbReference type="KEGG" id="fln:FLA_3564"/>
<accession>A0A173MJH0</accession>
<dbReference type="GO" id="GO:0017004">
    <property type="term" value="P:cytochrome complex assembly"/>
    <property type="evidence" value="ECO:0007669"/>
    <property type="project" value="UniProtKB-KW"/>
</dbReference>
<keyword evidence="8" id="KW-1185">Reference proteome</keyword>
<evidence type="ECO:0000256" key="1">
    <source>
        <dbReference type="ARBA" id="ARBA00004196"/>
    </source>
</evidence>
<evidence type="ECO:0000256" key="2">
    <source>
        <dbReference type="ARBA" id="ARBA00022748"/>
    </source>
</evidence>
<evidence type="ECO:0000256" key="3">
    <source>
        <dbReference type="ARBA" id="ARBA00023157"/>
    </source>
</evidence>
<dbReference type="InterPro" id="IPR013766">
    <property type="entry name" value="Thioredoxin_domain"/>
</dbReference>
<dbReference type="InterPro" id="IPR036249">
    <property type="entry name" value="Thioredoxin-like_sf"/>
</dbReference>
<keyword evidence="3" id="KW-1015">Disulfide bond</keyword>
<dbReference type="OrthoDB" id="9794348at2"/>
<evidence type="ECO:0000313" key="8">
    <source>
        <dbReference type="Proteomes" id="UP000186917"/>
    </source>
</evidence>
<dbReference type="Gene3D" id="3.40.30.10">
    <property type="entry name" value="Glutaredoxin"/>
    <property type="match status" value="1"/>
</dbReference>
<feature type="chain" id="PRO_5030023049" evidence="5">
    <location>
        <begin position="21"/>
        <end position="375"/>
    </location>
</feature>
<dbReference type="PANTHER" id="PTHR42852:SF6">
    <property type="entry name" value="THIOL:DISULFIDE INTERCHANGE PROTEIN DSBE"/>
    <property type="match status" value="1"/>
</dbReference>
<dbReference type="PROSITE" id="PS51352">
    <property type="entry name" value="THIOREDOXIN_2"/>
    <property type="match status" value="1"/>
</dbReference>
<dbReference type="InterPro" id="IPR017937">
    <property type="entry name" value="Thioredoxin_CS"/>
</dbReference>
<organism evidence="7 8">
    <name type="scientific">Filimonas lacunae</name>
    <dbReference type="NCBI Taxonomy" id="477680"/>
    <lineage>
        <taxon>Bacteria</taxon>
        <taxon>Pseudomonadati</taxon>
        <taxon>Bacteroidota</taxon>
        <taxon>Chitinophagia</taxon>
        <taxon>Chitinophagales</taxon>
        <taxon>Chitinophagaceae</taxon>
        <taxon>Filimonas</taxon>
    </lineage>
</organism>
<dbReference type="Pfam" id="PF14289">
    <property type="entry name" value="DUF4369"/>
    <property type="match status" value="1"/>
</dbReference>
<dbReference type="GO" id="GO:0030313">
    <property type="term" value="C:cell envelope"/>
    <property type="evidence" value="ECO:0007669"/>
    <property type="project" value="UniProtKB-SubCell"/>
</dbReference>
<dbReference type="PROSITE" id="PS00194">
    <property type="entry name" value="THIOREDOXIN_1"/>
    <property type="match status" value="1"/>
</dbReference>
<sequence length="375" mass="41608">MKSSKLLLAAACLCGGMAHAQQGKSGKLEFTIKGQLGNVAEPAKVFIIYRNNGMRGDSAEVKNHQFTLSGTAELQQKTTLYLRQGGEPSYSRRPMDQLTIYLENGTIEVTSPDSLQHAKVGGSQLNIDQQDYLNSIGNLKELQAEIIAKYKTETDSVKREELIGDYKQMDVMLQTGMAGFIQSHPRSLVAMHVLRNNFNPSDNVELASNLYNSLSDDIKNSSSGTLYKESIENVYKLAVGKVAPDFAAKDMLGAEKHLSDFRGKYVLLDFWASWCGPCRKESPNLITSYSKFKHKKFEIISFSVDQSADAWKKAVAEDKYTWTNLKDNAMETESVAKLYGVTALPTNLLLDPAGKIVAMNLRGQELEKQLAQILN</sequence>
<dbReference type="GO" id="GO:0016491">
    <property type="term" value="F:oxidoreductase activity"/>
    <property type="evidence" value="ECO:0007669"/>
    <property type="project" value="InterPro"/>
</dbReference>
<comment type="subcellular location">
    <subcellularLocation>
        <location evidence="1">Cell envelope</location>
    </subcellularLocation>
</comment>
<evidence type="ECO:0000313" key="7">
    <source>
        <dbReference type="EMBL" id="SIT30028.1"/>
    </source>
</evidence>
<dbReference type="PANTHER" id="PTHR42852">
    <property type="entry name" value="THIOL:DISULFIDE INTERCHANGE PROTEIN DSBE"/>
    <property type="match status" value="1"/>
</dbReference>
<dbReference type="STRING" id="477680.SAMN05421788_109109"/>
<dbReference type="InterPro" id="IPR050553">
    <property type="entry name" value="Thioredoxin_ResA/DsbE_sf"/>
</dbReference>
<reference evidence="8" key="1">
    <citation type="submission" date="2017-01" db="EMBL/GenBank/DDBJ databases">
        <authorList>
            <person name="Varghese N."/>
            <person name="Submissions S."/>
        </authorList>
    </citation>
    <scope>NUCLEOTIDE SEQUENCE [LARGE SCALE GENOMIC DNA]</scope>
    <source>
        <strain evidence="8">DSM 21054</strain>
    </source>
</reference>
<dbReference type="SUPFAM" id="SSF52833">
    <property type="entry name" value="Thioredoxin-like"/>
    <property type="match status" value="1"/>
</dbReference>
<keyword evidence="4" id="KW-0676">Redox-active center</keyword>
<dbReference type="RefSeq" id="WP_084206444.1">
    <property type="nucleotide sequence ID" value="NZ_AP017422.1"/>
</dbReference>
<proteinExistence type="predicted"/>
<evidence type="ECO:0000256" key="4">
    <source>
        <dbReference type="ARBA" id="ARBA00023284"/>
    </source>
</evidence>
<keyword evidence="2" id="KW-0201">Cytochrome c-type biogenesis</keyword>
<dbReference type="CDD" id="cd02966">
    <property type="entry name" value="TlpA_like_family"/>
    <property type="match status" value="1"/>
</dbReference>
<dbReference type="GO" id="GO:0016209">
    <property type="term" value="F:antioxidant activity"/>
    <property type="evidence" value="ECO:0007669"/>
    <property type="project" value="InterPro"/>
</dbReference>
<feature type="signal peptide" evidence="5">
    <location>
        <begin position="1"/>
        <end position="20"/>
    </location>
</feature>
<dbReference type="AlphaFoldDB" id="A0A173MJH0"/>
<evidence type="ECO:0000259" key="6">
    <source>
        <dbReference type="PROSITE" id="PS51352"/>
    </source>
</evidence>
<dbReference type="InterPro" id="IPR000866">
    <property type="entry name" value="AhpC/TSA"/>
</dbReference>
<protein>
    <submittedName>
        <fullName evidence="7">Peroxiredoxin</fullName>
    </submittedName>
</protein>
<feature type="domain" description="Thioredoxin" evidence="6">
    <location>
        <begin position="237"/>
        <end position="375"/>
    </location>
</feature>